<organism evidence="1 2">
    <name type="scientific">Rhizobium meliloti (strain 1021)</name>
    <name type="common">Ensifer meliloti</name>
    <name type="synonym">Sinorhizobium meliloti</name>
    <dbReference type="NCBI Taxonomy" id="266834"/>
    <lineage>
        <taxon>Bacteria</taxon>
        <taxon>Pseudomonadati</taxon>
        <taxon>Pseudomonadota</taxon>
        <taxon>Alphaproteobacteria</taxon>
        <taxon>Hyphomicrobiales</taxon>
        <taxon>Rhizobiaceae</taxon>
        <taxon>Sinorhizobium/Ensifer group</taxon>
        <taxon>Sinorhizobium</taxon>
    </lineage>
</organism>
<dbReference type="EnsemblBacteria" id="ACF07959">
    <property type="protein sequence ID" value="ACF07959"/>
    <property type="gene ID" value="SMa5015"/>
</dbReference>
<reference evidence="2" key="2">
    <citation type="journal article" date="2001" name="Science">
        <title>The composite genome of the legume symbiont Sinorhizobium meliloti.</title>
        <authorList>
            <person name="Galibert F."/>
            <person name="Finan T.M."/>
            <person name="Long S.R."/>
            <person name="Puehler A."/>
            <person name="Abola P."/>
            <person name="Ampe F."/>
            <person name="Barloy-Hubler F."/>
            <person name="Barnett M.J."/>
            <person name="Becker A."/>
            <person name="Boistard P."/>
            <person name="Bothe G."/>
            <person name="Boutry M."/>
            <person name="Bowser L."/>
            <person name="Buhrmester J."/>
            <person name="Cadieu E."/>
            <person name="Capela D."/>
            <person name="Chain P."/>
            <person name="Cowie A."/>
            <person name="Davis R.W."/>
            <person name="Dreano S."/>
            <person name="Federspiel N.A."/>
            <person name="Fisher R.F."/>
            <person name="Gloux S."/>
            <person name="Godrie T."/>
            <person name="Goffeau A."/>
            <person name="Golding B."/>
            <person name="Gouzy J."/>
            <person name="Gurjal M."/>
            <person name="Hernandez-Lucas I."/>
            <person name="Hong A."/>
            <person name="Huizar L."/>
            <person name="Hyman R.W."/>
            <person name="Jones T."/>
            <person name="Kahn D."/>
            <person name="Kahn M.L."/>
            <person name="Kalman S."/>
            <person name="Keating D.H."/>
            <person name="Kiss E."/>
            <person name="Komp C."/>
            <person name="Lelaure V."/>
            <person name="Masuy D."/>
            <person name="Palm C."/>
            <person name="Peck M.C."/>
            <person name="Pohl T.M."/>
            <person name="Portetelle D."/>
            <person name="Purnelle B."/>
            <person name="Ramsperger U."/>
            <person name="Surzycki R."/>
            <person name="Thebault P."/>
            <person name="Vandenbol M."/>
            <person name="Vorhoelter F.J."/>
            <person name="Weidner S."/>
            <person name="Wells D.H."/>
            <person name="Wong K."/>
            <person name="Yeh K.-C."/>
            <person name="Batut J."/>
        </authorList>
    </citation>
    <scope>NUCLEOTIDE SEQUENCE [LARGE SCALE GENOMIC DNA]</scope>
    <source>
        <strain evidence="2">1021</strain>
        <plasmid evidence="2">Plasmid pSymA</plasmid>
    </source>
</reference>
<dbReference type="HOGENOM" id="CLU_2555928_0_0_5"/>
<evidence type="ECO:0000313" key="1">
    <source>
        <dbReference type="EMBL" id="ACF07959.1"/>
    </source>
</evidence>
<gene>
    <name evidence="1" type="ORF">SMa5015</name>
</gene>
<reference evidence="1 2" key="1">
    <citation type="journal article" date="2001" name="Proc. Natl. Acad. Sci. U.S.A.">
        <title>Nucleotide sequence and predicted functions of the entire Sinorhizobium meliloti pSymA megaplasmid.</title>
        <authorList>
            <person name="Barnett M.J."/>
            <person name="Fisher R.F."/>
            <person name="Jones T."/>
            <person name="Komp C."/>
            <person name="Abola A.P."/>
            <person name="Barloy-Hubler F."/>
            <person name="Bowser L."/>
            <person name="Capela D."/>
            <person name="Galibert F."/>
            <person name="Gouzy J."/>
            <person name="Gurjal M."/>
            <person name="Hong A."/>
            <person name="Huizar L."/>
            <person name="Hyman R.W."/>
            <person name="Kahn D."/>
            <person name="Kahn M.L."/>
            <person name="Kalman S."/>
            <person name="Keating D.H."/>
            <person name="Palm C."/>
            <person name="Peck M.C."/>
            <person name="Surzycki R."/>
            <person name="Wells D.H."/>
            <person name="Yeh K.-C."/>
            <person name="Davis R.W."/>
            <person name="Federspiel N.A."/>
            <person name="Long S.R."/>
        </authorList>
    </citation>
    <scope>NUCLEOTIDE SEQUENCE [LARGE SCALE GENOMIC DNA]</scope>
    <source>
        <strain evidence="1 2">1021</strain>
        <plasmid evidence="2">Plasmid pSymA</plasmid>
    </source>
</reference>
<dbReference type="SMR" id="B3KLW1"/>
<proteinExistence type="predicted"/>
<sequence length="82" mass="8904">MVPEVLRHLESESLVANLPNKGPIVSRLDLNEAKQIDQIRVAVGGRATVRGAARPAIVEALEASFKGIRECYASRLRRAPAT</sequence>
<geneLocation type="plasmid" evidence="1 2">
    <name>pSymA</name>
</geneLocation>
<protein>
    <submittedName>
        <fullName evidence="1">Uncharacterized protein</fullName>
    </submittedName>
</protein>
<dbReference type="EMBL" id="AE006469">
    <property type="protein sequence ID" value="ACF07959.1"/>
    <property type="molecule type" value="Genomic_DNA"/>
</dbReference>
<name>B3KLW1_RHIME</name>
<dbReference type="AlphaFoldDB" id="B3KLW1"/>
<evidence type="ECO:0000313" key="2">
    <source>
        <dbReference type="Proteomes" id="UP000001976"/>
    </source>
</evidence>
<dbReference type="PATRIC" id="fig|266834.11.peg.21"/>
<accession>B3KLW1</accession>
<keyword evidence="1" id="KW-0614">Plasmid</keyword>
<dbReference type="KEGG" id="sme:SMa5015"/>
<keyword evidence="2" id="KW-1185">Reference proteome</keyword>
<dbReference type="OrthoDB" id="7846328at2"/>
<dbReference type="Proteomes" id="UP000001976">
    <property type="component" value="Plasmid pSymA"/>
</dbReference>